<dbReference type="Proteomes" id="UP000190341">
    <property type="component" value="Unassembled WGS sequence"/>
</dbReference>
<organism evidence="8 9">
    <name type="scientific">Pseudoxanthomonas indica</name>
    <dbReference type="NCBI Taxonomy" id="428993"/>
    <lineage>
        <taxon>Bacteria</taxon>
        <taxon>Pseudomonadati</taxon>
        <taxon>Pseudomonadota</taxon>
        <taxon>Gammaproteobacteria</taxon>
        <taxon>Lysobacterales</taxon>
        <taxon>Lysobacteraceae</taxon>
        <taxon>Pseudoxanthomonas</taxon>
    </lineage>
</organism>
<dbReference type="Pfam" id="PF03797">
    <property type="entry name" value="Autotransporter"/>
    <property type="match status" value="1"/>
</dbReference>
<name>A0A1T5JFB2_9GAMM</name>
<dbReference type="InterPro" id="IPR000209">
    <property type="entry name" value="Peptidase_S8/S53_dom"/>
</dbReference>
<dbReference type="GO" id="GO:0019867">
    <property type="term" value="C:outer membrane"/>
    <property type="evidence" value="ECO:0007669"/>
    <property type="project" value="InterPro"/>
</dbReference>
<dbReference type="PANTHER" id="PTHR42884">
    <property type="entry name" value="PROPROTEIN CONVERTASE SUBTILISIN/KEXIN-RELATED"/>
    <property type="match status" value="1"/>
</dbReference>
<dbReference type="InterPro" id="IPR022398">
    <property type="entry name" value="Peptidase_S8_His-AS"/>
</dbReference>
<accession>A0A1T5JFB2</accession>
<dbReference type="PROSITE" id="PS51208">
    <property type="entry name" value="AUTOTRANSPORTER"/>
    <property type="match status" value="1"/>
</dbReference>
<dbReference type="InterPro" id="IPR036852">
    <property type="entry name" value="Peptidase_S8/S53_dom_sf"/>
</dbReference>
<dbReference type="CDD" id="cd04848">
    <property type="entry name" value="Peptidases_S8_Autotransporter_serine_protease_like"/>
    <property type="match status" value="1"/>
</dbReference>
<feature type="chain" id="PRO_5010564127" evidence="6">
    <location>
        <begin position="36"/>
        <end position="1055"/>
    </location>
</feature>
<evidence type="ECO:0000259" key="7">
    <source>
        <dbReference type="PROSITE" id="PS51208"/>
    </source>
</evidence>
<dbReference type="SUPFAM" id="SSF103515">
    <property type="entry name" value="Autotransporter"/>
    <property type="match status" value="1"/>
</dbReference>
<keyword evidence="1 5" id="KW-0645">Protease</keyword>
<dbReference type="NCBIfam" id="TIGR01414">
    <property type="entry name" value="autotrans_barl"/>
    <property type="match status" value="1"/>
</dbReference>
<dbReference type="GO" id="GO:0005886">
    <property type="term" value="C:plasma membrane"/>
    <property type="evidence" value="ECO:0007669"/>
    <property type="project" value="TreeGrafter"/>
</dbReference>
<dbReference type="InterPro" id="IPR034061">
    <property type="entry name" value="Peptidases_S8_Autotransporter"/>
</dbReference>
<evidence type="ECO:0000256" key="3">
    <source>
        <dbReference type="ARBA" id="ARBA00022801"/>
    </source>
</evidence>
<feature type="signal peptide" evidence="6">
    <location>
        <begin position="1"/>
        <end position="35"/>
    </location>
</feature>
<feature type="active site" description="Charge relay system" evidence="5">
    <location>
        <position position="173"/>
    </location>
</feature>
<dbReference type="PROSITE" id="PS00137">
    <property type="entry name" value="SUBTILASE_HIS"/>
    <property type="match status" value="1"/>
</dbReference>
<evidence type="ECO:0000256" key="6">
    <source>
        <dbReference type="SAM" id="SignalP"/>
    </source>
</evidence>
<dbReference type="InterPro" id="IPR005546">
    <property type="entry name" value="Autotransporte_beta"/>
</dbReference>
<proteinExistence type="inferred from homology"/>
<feature type="active site" description="Charge relay system" evidence="5">
    <location>
        <position position="86"/>
    </location>
</feature>
<dbReference type="InterPro" id="IPR006315">
    <property type="entry name" value="OM_autotransptr_brl_dom"/>
</dbReference>
<dbReference type="InterPro" id="IPR023828">
    <property type="entry name" value="Peptidase_S8_Ser-AS"/>
</dbReference>
<sequence length="1055" mass="111868">MSRKKQQSRRALRPRLLTHAIILSIAGSAPSLAFAQAAYTEQGKVGNAESWRSDEFKKDWGLGAVGADHAYARGLSGAGINVGVLDDGTAAWHSELSGKTHNLLAHDQGCSSPTTFGGPDACFYSDGGVGYTYTRPMNPEQRAFFEGLVKEGKMPQKDLDFLRAMEGYVQRIHGTHVGGIVGANRNGSGMHGVAFGSELYSAVTDSNRVQNFEALWGRPGGEMVGTAANSETRAAIQSDFAKSNVRVVNNSWGMPAVARNANELDAAAATIKQMVDDYAGWTRTNRIIQVWSAGNNAGAVAHVLAAVPRYHKDAEPYWIATTNLTAEKTISPGSNICGPSKDWCISAPGTGIISAVPEGKVEGEILRDAKGNVTGMKINSAEHVSGYASHDGTSMAAPHVSGGLALLMERYPYLDNAQVRDVLLTTAEDLGEAGVDEIYGWGLMDLKKAIDGPSQMRVDSEVKMDRRAGGAKVWSGEAWDDWRNDIGGTGKLTKSGEGWLRLSGNNSFGGVLLKEGVLELDGRNALASAVRVDGGHLLLDGQLVKSNLELHGGQATVQGQVEQGRTLVGKEARLQGTGTLADTQVAGIIAPGVDGIGTLTVNGTYTQQAGSVYEVDAQSGGTSDLVDVRGKAALEGGQVRVSGATLGERYRIVSAQEVSGSFAGASTLSSQPFLSLSLNHTPRQVSIDVARGQSLASAAYTSNQLGVAMAADAASDQDVVLQRLTRLDVPQALSAFERLSAETHASQRAVWLEQGHDLNQAAAQRLRSVQDAFVQQAEGHNGVWVDAHGRGGHLDGDGNAARVDYQGSGLTVGYDRRVGADWTLGVLGATGKGEIKVRERGSRSEDRSRHLGVYAGKQWGALALRGGWLMSDHRTDANRQVAYGTFNERQQASYTSHGQQGFVEAGYAWQVGGQVMLEPYAQWSHVRVSTPRFQERGGLTALQVDAGHSQVDFATAGLRMAADLATGGGQDWLQLGGGVAYRHAQGDLRSIATASWQGGADFSSWSAPLAEKATLLNLTLGARLSPHTLLQLGYDGQFAADAHDHAVNARFSLQF</sequence>
<keyword evidence="3 5" id="KW-0378">Hydrolase</keyword>
<dbReference type="PANTHER" id="PTHR42884:SF14">
    <property type="entry name" value="NEUROENDOCRINE CONVERTASE 1"/>
    <property type="match status" value="1"/>
</dbReference>
<dbReference type="SUPFAM" id="SSF52743">
    <property type="entry name" value="Subtilisin-like"/>
    <property type="match status" value="1"/>
</dbReference>
<keyword evidence="9" id="KW-1185">Reference proteome</keyword>
<evidence type="ECO:0000256" key="5">
    <source>
        <dbReference type="PROSITE-ProRule" id="PRU01240"/>
    </source>
</evidence>
<dbReference type="PROSITE" id="PS00138">
    <property type="entry name" value="SUBTILASE_SER"/>
    <property type="match status" value="1"/>
</dbReference>
<feature type="domain" description="Autotransporter" evidence="7">
    <location>
        <begin position="776"/>
        <end position="1055"/>
    </location>
</feature>
<dbReference type="InterPro" id="IPR036709">
    <property type="entry name" value="Autotransporte_beta_dom_sf"/>
</dbReference>
<evidence type="ECO:0000256" key="1">
    <source>
        <dbReference type="ARBA" id="ARBA00022670"/>
    </source>
</evidence>
<dbReference type="EMBL" id="FUZV01000001">
    <property type="protein sequence ID" value="SKC50161.1"/>
    <property type="molecule type" value="Genomic_DNA"/>
</dbReference>
<evidence type="ECO:0000313" key="8">
    <source>
        <dbReference type="EMBL" id="SKC50161.1"/>
    </source>
</evidence>
<dbReference type="STRING" id="428993.SAMN06296058_0761"/>
<feature type="active site" description="Charge relay system" evidence="5">
    <location>
        <position position="394"/>
    </location>
</feature>
<dbReference type="Pfam" id="PF00082">
    <property type="entry name" value="Peptidase_S8"/>
    <property type="match status" value="1"/>
</dbReference>
<comment type="similarity">
    <text evidence="5">Belongs to the peptidase S8 family.</text>
</comment>
<evidence type="ECO:0000256" key="4">
    <source>
        <dbReference type="ARBA" id="ARBA00022825"/>
    </source>
</evidence>
<dbReference type="InterPro" id="IPR015500">
    <property type="entry name" value="Peptidase_S8_subtilisin-rel"/>
</dbReference>
<dbReference type="PRINTS" id="PR00723">
    <property type="entry name" value="SUBTILISIN"/>
</dbReference>
<evidence type="ECO:0000256" key="2">
    <source>
        <dbReference type="ARBA" id="ARBA00022729"/>
    </source>
</evidence>
<gene>
    <name evidence="8" type="ORF">SAMN06296058_0761</name>
</gene>
<evidence type="ECO:0000313" key="9">
    <source>
        <dbReference type="Proteomes" id="UP000190341"/>
    </source>
</evidence>
<dbReference type="GO" id="GO:0004252">
    <property type="term" value="F:serine-type endopeptidase activity"/>
    <property type="evidence" value="ECO:0007669"/>
    <property type="project" value="UniProtKB-UniRule"/>
</dbReference>
<dbReference type="RefSeq" id="WP_079723137.1">
    <property type="nucleotide sequence ID" value="NZ_BMCL01000003.1"/>
</dbReference>
<dbReference type="GO" id="GO:0016485">
    <property type="term" value="P:protein processing"/>
    <property type="evidence" value="ECO:0007669"/>
    <property type="project" value="TreeGrafter"/>
</dbReference>
<reference evidence="8 9" key="1">
    <citation type="submission" date="2017-02" db="EMBL/GenBank/DDBJ databases">
        <authorList>
            <person name="Peterson S.W."/>
        </authorList>
    </citation>
    <scope>NUCLEOTIDE SEQUENCE [LARGE SCALE GENOMIC DNA]</scope>
    <source>
        <strain evidence="8 9">P15</strain>
    </source>
</reference>
<keyword evidence="2 6" id="KW-0732">Signal</keyword>
<dbReference type="Gene3D" id="2.40.128.130">
    <property type="entry name" value="Autotransporter beta-domain"/>
    <property type="match status" value="1"/>
</dbReference>
<dbReference type="SMART" id="SM00869">
    <property type="entry name" value="Autotransporter"/>
    <property type="match status" value="1"/>
</dbReference>
<dbReference type="OrthoDB" id="5360469at2"/>
<dbReference type="PROSITE" id="PS51892">
    <property type="entry name" value="SUBTILASE"/>
    <property type="match status" value="1"/>
</dbReference>
<keyword evidence="4 5" id="KW-0720">Serine protease</keyword>
<protein>
    <submittedName>
        <fullName evidence="8">Subtilase-type serine protease</fullName>
    </submittedName>
</protein>
<dbReference type="Gene3D" id="3.40.50.200">
    <property type="entry name" value="Peptidase S8/S53 domain"/>
    <property type="match status" value="1"/>
</dbReference>
<dbReference type="AlphaFoldDB" id="A0A1T5JFB2"/>